<dbReference type="Proteomes" id="UP001596505">
    <property type="component" value="Unassembled WGS sequence"/>
</dbReference>
<keyword evidence="4" id="KW-0285">Flavoprotein</keyword>
<dbReference type="Gene3D" id="3.40.50.620">
    <property type="entry name" value="HUPs"/>
    <property type="match status" value="1"/>
</dbReference>
<sequence length="184" mass="20493">MKVHAAGSLQLPSSVLTIGALDGVHRGHQILISRAQQRAKEFGVPMVVYTFDPPPKVYFQHSILLTPLEEKIRRLKILGVDDLIIAPFDTKYASKGATAFLDEISELNPLEIWEGSDFRFGRNRDGDTSTLCKRFNVHSLEPIRCNSGKIISSSRIRSYLAAGMIDQAEQLLGWSLKSSEPIEV</sequence>
<comment type="pathway">
    <text evidence="1">Cofactor biosynthesis; FAD biosynthesis; FAD from FMN: step 1/1.</text>
</comment>
<gene>
    <name evidence="13" type="ORF">ACFQRG_09335</name>
</gene>
<evidence type="ECO:0000256" key="3">
    <source>
        <dbReference type="ARBA" id="ARBA00012393"/>
    </source>
</evidence>
<keyword evidence="7" id="KW-0548">Nucleotidyltransferase</keyword>
<evidence type="ECO:0000256" key="10">
    <source>
        <dbReference type="ARBA" id="ARBA00022840"/>
    </source>
</evidence>
<keyword evidence="5" id="KW-0288">FMN</keyword>
<evidence type="ECO:0000313" key="13">
    <source>
        <dbReference type="EMBL" id="MFC7393167.1"/>
    </source>
</evidence>
<dbReference type="InterPro" id="IPR014729">
    <property type="entry name" value="Rossmann-like_a/b/a_fold"/>
</dbReference>
<dbReference type="CDD" id="cd02064">
    <property type="entry name" value="FAD_synthetase_N"/>
    <property type="match status" value="1"/>
</dbReference>
<evidence type="ECO:0000256" key="8">
    <source>
        <dbReference type="ARBA" id="ARBA00022741"/>
    </source>
</evidence>
<dbReference type="PANTHER" id="PTHR22749:SF6">
    <property type="entry name" value="RIBOFLAVIN KINASE"/>
    <property type="match status" value="1"/>
</dbReference>
<feature type="domain" description="FAD synthetase" evidence="12">
    <location>
        <begin position="12"/>
        <end position="153"/>
    </location>
</feature>
<reference evidence="14" key="1">
    <citation type="journal article" date="2019" name="Int. J. Syst. Evol. Microbiol.">
        <title>The Global Catalogue of Microorganisms (GCM) 10K type strain sequencing project: providing services to taxonomists for standard genome sequencing and annotation.</title>
        <authorList>
            <consortium name="The Broad Institute Genomics Platform"/>
            <consortium name="The Broad Institute Genome Sequencing Center for Infectious Disease"/>
            <person name="Wu L."/>
            <person name="Ma J."/>
        </authorList>
    </citation>
    <scope>NUCLEOTIDE SEQUENCE [LARGE SCALE GENOMIC DNA]</scope>
    <source>
        <strain evidence="14">CGMCC 1.16305</strain>
    </source>
</reference>
<dbReference type="InterPro" id="IPR015864">
    <property type="entry name" value="FAD_synthase"/>
</dbReference>
<evidence type="ECO:0000256" key="6">
    <source>
        <dbReference type="ARBA" id="ARBA00022679"/>
    </source>
</evidence>
<evidence type="ECO:0000256" key="9">
    <source>
        <dbReference type="ARBA" id="ARBA00022827"/>
    </source>
</evidence>
<dbReference type="Pfam" id="PF06574">
    <property type="entry name" value="FAD_syn"/>
    <property type="match status" value="1"/>
</dbReference>
<dbReference type="EC" id="2.7.7.2" evidence="3"/>
<dbReference type="SUPFAM" id="SSF52374">
    <property type="entry name" value="Nucleotidylyl transferase"/>
    <property type="match status" value="1"/>
</dbReference>
<evidence type="ECO:0000256" key="7">
    <source>
        <dbReference type="ARBA" id="ARBA00022695"/>
    </source>
</evidence>
<name>A0ABW2PUU8_9BACL</name>
<dbReference type="PANTHER" id="PTHR22749">
    <property type="entry name" value="RIBOFLAVIN KINASE/FMN ADENYLYLTRANSFERASE"/>
    <property type="match status" value="1"/>
</dbReference>
<dbReference type="EMBL" id="JBHTCO010000010">
    <property type="protein sequence ID" value="MFC7393167.1"/>
    <property type="molecule type" value="Genomic_DNA"/>
</dbReference>
<evidence type="ECO:0000256" key="2">
    <source>
        <dbReference type="ARBA" id="ARBA00010214"/>
    </source>
</evidence>
<accession>A0ABW2PUU8</accession>
<keyword evidence="9" id="KW-0274">FAD</keyword>
<comment type="caution">
    <text evidence="13">The sequence shown here is derived from an EMBL/GenBank/DDBJ whole genome shotgun (WGS) entry which is preliminary data.</text>
</comment>
<keyword evidence="14" id="KW-1185">Reference proteome</keyword>
<evidence type="ECO:0000256" key="11">
    <source>
        <dbReference type="ARBA" id="ARBA00049494"/>
    </source>
</evidence>
<comment type="similarity">
    <text evidence="2">Belongs to the RibF family.</text>
</comment>
<keyword evidence="10" id="KW-0067">ATP-binding</keyword>
<proteinExistence type="inferred from homology"/>
<evidence type="ECO:0000259" key="12">
    <source>
        <dbReference type="Pfam" id="PF06574"/>
    </source>
</evidence>
<evidence type="ECO:0000256" key="4">
    <source>
        <dbReference type="ARBA" id="ARBA00022630"/>
    </source>
</evidence>
<organism evidence="13 14">
    <name type="scientific">Scopulibacillus cellulosilyticus</name>
    <dbReference type="NCBI Taxonomy" id="2665665"/>
    <lineage>
        <taxon>Bacteria</taxon>
        <taxon>Bacillati</taxon>
        <taxon>Bacillota</taxon>
        <taxon>Bacilli</taxon>
        <taxon>Bacillales</taxon>
        <taxon>Sporolactobacillaceae</taxon>
        <taxon>Scopulibacillus</taxon>
    </lineage>
</organism>
<keyword evidence="8" id="KW-0547">Nucleotide-binding</keyword>
<dbReference type="InterPro" id="IPR023468">
    <property type="entry name" value="Riboflavin_kinase"/>
</dbReference>
<evidence type="ECO:0000256" key="1">
    <source>
        <dbReference type="ARBA" id="ARBA00004726"/>
    </source>
</evidence>
<protein>
    <recommendedName>
        <fullName evidence="3">FAD synthase</fullName>
        <ecNumber evidence="3">2.7.7.2</ecNumber>
    </recommendedName>
</protein>
<dbReference type="RefSeq" id="WP_380965620.1">
    <property type="nucleotide sequence ID" value="NZ_JBHTCO010000010.1"/>
</dbReference>
<evidence type="ECO:0000313" key="14">
    <source>
        <dbReference type="Proteomes" id="UP001596505"/>
    </source>
</evidence>
<evidence type="ECO:0000256" key="5">
    <source>
        <dbReference type="ARBA" id="ARBA00022643"/>
    </source>
</evidence>
<keyword evidence="6" id="KW-0808">Transferase</keyword>
<comment type="catalytic activity">
    <reaction evidence="11">
        <text>FMN + ATP + H(+) = FAD + diphosphate</text>
        <dbReference type="Rhea" id="RHEA:17237"/>
        <dbReference type="ChEBI" id="CHEBI:15378"/>
        <dbReference type="ChEBI" id="CHEBI:30616"/>
        <dbReference type="ChEBI" id="CHEBI:33019"/>
        <dbReference type="ChEBI" id="CHEBI:57692"/>
        <dbReference type="ChEBI" id="CHEBI:58210"/>
        <dbReference type="EC" id="2.7.7.2"/>
    </reaction>
</comment>